<evidence type="ECO:0000259" key="4">
    <source>
        <dbReference type="Pfam" id="PF14432"/>
    </source>
</evidence>
<keyword evidence="5" id="KW-1185">Reference proteome</keyword>
<evidence type="ECO:0000256" key="1">
    <source>
        <dbReference type="ARBA" id="ARBA00006643"/>
    </source>
</evidence>
<evidence type="ECO:0000313" key="7">
    <source>
        <dbReference type="RefSeq" id="XP_052107928.1"/>
    </source>
</evidence>
<dbReference type="InterPro" id="IPR011990">
    <property type="entry name" value="TPR-like_helical_dom_sf"/>
</dbReference>
<feature type="repeat" description="PPR" evidence="3">
    <location>
        <begin position="250"/>
        <end position="284"/>
    </location>
</feature>
<dbReference type="PROSITE" id="PS51375">
    <property type="entry name" value="PPR"/>
    <property type="match status" value="10"/>
</dbReference>
<dbReference type="Gene3D" id="1.25.40.10">
    <property type="entry name" value="Tetratricopeptide repeat domain"/>
    <property type="match status" value="5"/>
</dbReference>
<comment type="similarity">
    <text evidence="1">Belongs to the PPR family. PCMP-H subfamily.</text>
</comment>
<feature type="domain" description="DYW" evidence="4">
    <location>
        <begin position="813"/>
        <end position="897"/>
    </location>
</feature>
<feature type="repeat" description="PPR" evidence="3">
    <location>
        <begin position="593"/>
        <end position="627"/>
    </location>
</feature>
<dbReference type="NCBIfam" id="TIGR00756">
    <property type="entry name" value="PPR"/>
    <property type="match status" value="10"/>
</dbReference>
<dbReference type="Pfam" id="PF14432">
    <property type="entry name" value="DYW_deaminase"/>
    <property type="match status" value="1"/>
</dbReference>
<feature type="repeat" description="PPR" evidence="3">
    <location>
        <begin position="285"/>
        <end position="319"/>
    </location>
</feature>
<dbReference type="FunFam" id="1.25.40.10:FF:000090">
    <property type="entry name" value="Pentatricopeptide repeat-containing protein, chloroplastic"/>
    <property type="match status" value="1"/>
</dbReference>
<dbReference type="Proteomes" id="UP000515211">
    <property type="component" value="Chromosome 7"/>
</dbReference>
<dbReference type="AlphaFoldDB" id="A0A6P4AWF5"/>
<evidence type="ECO:0000256" key="3">
    <source>
        <dbReference type="PROSITE-ProRule" id="PRU00708"/>
    </source>
</evidence>
<reference evidence="5" key="1">
    <citation type="journal article" date="2016" name="Nat. Genet.">
        <title>The genome sequences of Arachis duranensis and Arachis ipaensis, the diploid ancestors of cultivated peanut.</title>
        <authorList>
            <person name="Bertioli D.J."/>
            <person name="Cannon S.B."/>
            <person name="Froenicke L."/>
            <person name="Huang G."/>
            <person name="Farmer A.D."/>
            <person name="Cannon E.K."/>
            <person name="Liu X."/>
            <person name="Gao D."/>
            <person name="Clevenger J."/>
            <person name="Dash S."/>
            <person name="Ren L."/>
            <person name="Moretzsohn M.C."/>
            <person name="Shirasawa K."/>
            <person name="Huang W."/>
            <person name="Vidigal B."/>
            <person name="Abernathy B."/>
            <person name="Chu Y."/>
            <person name="Niederhuth C.E."/>
            <person name="Umale P."/>
            <person name="Araujo A.C."/>
            <person name="Kozik A."/>
            <person name="Kim K.D."/>
            <person name="Burow M.D."/>
            <person name="Varshney R.K."/>
            <person name="Wang X."/>
            <person name="Zhang X."/>
            <person name="Barkley N."/>
            <person name="Guimaraes P.M."/>
            <person name="Isobe S."/>
            <person name="Guo B."/>
            <person name="Liao B."/>
            <person name="Stalker H.T."/>
            <person name="Schmitz R.J."/>
            <person name="Scheffler B.E."/>
            <person name="Leal-Bertioli S.C."/>
            <person name="Xun X."/>
            <person name="Jackson S.A."/>
            <person name="Michelmore R."/>
            <person name="Ozias-Akins P."/>
        </authorList>
    </citation>
    <scope>NUCLEOTIDE SEQUENCE [LARGE SCALE GENOMIC DNA]</scope>
    <source>
        <strain evidence="5">cv. V14167</strain>
    </source>
</reference>
<reference evidence="6 7" key="2">
    <citation type="submission" date="2025-04" db="UniProtKB">
        <authorList>
            <consortium name="RefSeq"/>
        </authorList>
    </citation>
    <scope>IDENTIFICATION</scope>
    <source>
        <tissue evidence="6 7">Whole plant</tissue>
    </source>
</reference>
<feature type="repeat" description="PPR" evidence="3">
    <location>
        <begin position="421"/>
        <end position="455"/>
    </location>
</feature>
<dbReference type="OrthoDB" id="185373at2759"/>
<dbReference type="InterPro" id="IPR032867">
    <property type="entry name" value="DYW_dom"/>
</dbReference>
<dbReference type="KEGG" id="adu:107458313"/>
<accession>A0A6P4AWF5</accession>
<protein>
    <submittedName>
        <fullName evidence="6 7">Pentatricopeptide repeat-containing protein At1g19720</fullName>
    </submittedName>
</protein>
<feature type="repeat" description="PPR" evidence="3">
    <location>
        <begin position="320"/>
        <end position="354"/>
    </location>
</feature>
<dbReference type="FunFam" id="1.25.40.10:FF:000380">
    <property type="entry name" value="Pentatricopeptide repeat-containing protein, chloroplastic"/>
    <property type="match status" value="1"/>
</dbReference>
<dbReference type="RefSeq" id="XP_052107928.1">
    <property type="nucleotide sequence ID" value="XM_052251968.1"/>
</dbReference>
<organism evidence="5 6">
    <name type="scientific">Arachis duranensis</name>
    <name type="common">Wild peanut</name>
    <dbReference type="NCBI Taxonomy" id="130453"/>
    <lineage>
        <taxon>Eukaryota</taxon>
        <taxon>Viridiplantae</taxon>
        <taxon>Streptophyta</taxon>
        <taxon>Embryophyta</taxon>
        <taxon>Tracheophyta</taxon>
        <taxon>Spermatophyta</taxon>
        <taxon>Magnoliopsida</taxon>
        <taxon>eudicotyledons</taxon>
        <taxon>Gunneridae</taxon>
        <taxon>Pentapetalae</taxon>
        <taxon>rosids</taxon>
        <taxon>fabids</taxon>
        <taxon>Fabales</taxon>
        <taxon>Fabaceae</taxon>
        <taxon>Papilionoideae</taxon>
        <taxon>50 kb inversion clade</taxon>
        <taxon>dalbergioids sensu lato</taxon>
        <taxon>Dalbergieae</taxon>
        <taxon>Pterocarpus clade</taxon>
        <taxon>Arachis</taxon>
    </lineage>
</organism>
<dbReference type="InterPro" id="IPR046960">
    <property type="entry name" value="PPR_At4g14850-like_plant"/>
</dbReference>
<dbReference type="Pfam" id="PF13041">
    <property type="entry name" value="PPR_2"/>
    <property type="match status" value="4"/>
</dbReference>
<dbReference type="GO" id="GO:0009451">
    <property type="term" value="P:RNA modification"/>
    <property type="evidence" value="ECO:0007669"/>
    <property type="project" value="InterPro"/>
</dbReference>
<evidence type="ECO:0000313" key="6">
    <source>
        <dbReference type="RefSeq" id="XP_015932004.1"/>
    </source>
</evidence>
<evidence type="ECO:0000313" key="8">
    <source>
        <dbReference type="RefSeq" id="XP_052107929.1"/>
    </source>
</evidence>
<gene>
    <name evidence="6 7 8" type="primary">LOC107458313</name>
</gene>
<dbReference type="PANTHER" id="PTHR47926">
    <property type="entry name" value="PENTATRICOPEPTIDE REPEAT-CONTAINING PROTEIN"/>
    <property type="match status" value="1"/>
</dbReference>
<dbReference type="GeneID" id="107458313"/>
<feature type="repeat" description="PPR" evidence="3">
    <location>
        <begin position="456"/>
        <end position="490"/>
    </location>
</feature>
<dbReference type="FunFam" id="1.25.40.10:FF:000381">
    <property type="entry name" value="Pentatricopeptide repeat-containing protein"/>
    <property type="match status" value="1"/>
</dbReference>
<keyword evidence="2" id="KW-0677">Repeat</keyword>
<feature type="repeat" description="PPR" evidence="3">
    <location>
        <begin position="149"/>
        <end position="183"/>
    </location>
</feature>
<feature type="repeat" description="PPR" evidence="3">
    <location>
        <begin position="390"/>
        <end position="420"/>
    </location>
</feature>
<evidence type="ECO:0000256" key="2">
    <source>
        <dbReference type="ARBA" id="ARBA00022737"/>
    </source>
</evidence>
<dbReference type="GO" id="GO:0003723">
    <property type="term" value="F:RNA binding"/>
    <property type="evidence" value="ECO:0007669"/>
    <property type="project" value="InterPro"/>
</dbReference>
<proteinExistence type="inferred from homology"/>
<dbReference type="RefSeq" id="XP_052107929.1">
    <property type="nucleotide sequence ID" value="XM_052251969.1"/>
</dbReference>
<dbReference type="RefSeq" id="XP_015932004.1">
    <property type="nucleotide sequence ID" value="XM_016076518.3"/>
</dbReference>
<dbReference type="GO" id="GO:0008270">
    <property type="term" value="F:zinc ion binding"/>
    <property type="evidence" value="ECO:0007669"/>
    <property type="project" value="InterPro"/>
</dbReference>
<feature type="repeat" description="PPR" evidence="3">
    <location>
        <begin position="492"/>
        <end position="526"/>
    </location>
</feature>
<dbReference type="PANTHER" id="PTHR47926:SF425">
    <property type="entry name" value="REPEAT (TPR)-LIKE SUPERFAMILY PROTEIN, PUTATIVE-RELATED"/>
    <property type="match status" value="1"/>
</dbReference>
<evidence type="ECO:0000313" key="5">
    <source>
        <dbReference type="Proteomes" id="UP000515211"/>
    </source>
</evidence>
<sequence>MERNLIIIPNRPSGLSLPSYHYSSTQFEFHRKTRFHASSNLVSVTKDSHPKSIEAQLNQLCINGPLTDAVAILDSLARQGSKVRPITYVNLLQSCIDRDCIWVGRELHARIGIVTNLDPFVETKLVSMYAKCGFLEEARKVFDEMRERNLFTWSAMIGACLRECDWEEVVGLFYDMLQDGFLPDEFLIPKILQACGKCRDFETVRLIHSIVIRHGMQCALRVSNSILAVYAKCGEMSYAKKFFESLDKRNSVTWNAIITGCCQNGEIEQARKYFNAMQEEGVEPCLLTWNIMIASYIQLGHCDIARDLMRRMETFGISPDVYTWTSMISGFTQKGFIHQAFDILREMLLSGVEPNGITIASAVSACASVKSLYAGSEIHSLAMKLGLGDDLVVGNSLIDMYSKCGNLEAAQRVFDMMLKRDVYSWNSIIGGYCQAGFCGKAHDLFMKMQESDSPPNVVTWNIMITGYMQNDDEDRALDLLQRIEKDGKVKRNAASWNAIISGYLQKGLLDKGLQIFRQMQSYHTSPNTVSMLSILPACANLVAANKVKEIHCCAVRRNFISEAYVSNIFIDTYAKSGNMMYARKIFDGLSSKDIISWNTLIAGYVLHGQSEFALDLYGQMRREGLEPSRGTFASIILAYSDVGMLDEGKHTFSSISEAYQIRPSLEHYYAMVYLLGRSGKLAEALEFIENMPIEPTSTIWAALFAASRCHRNFGLAILAGERMLELEPGNNLTQLLLSQAYYLCGKSWEAPKLTRLEKEKAVKIPLGQCWIERKNMVHTFVVGYQSKTYLDKLRSWLKRVAVNVNASISGNLPSIEEEDEEHGSIVHSEKLAFAFALLDSHHEGPQVLRIVKNLRMCRECHDTAKNLSLAYGCEIYLSDSNCLHHFKGGYCSCQDYW</sequence>
<name>A0A6P4AWF5_ARADU</name>
<feature type="repeat" description="PPR" evidence="3">
    <location>
        <begin position="118"/>
        <end position="148"/>
    </location>
</feature>
<dbReference type="InterPro" id="IPR002885">
    <property type="entry name" value="PPR_rpt"/>
</dbReference>
<dbReference type="Pfam" id="PF01535">
    <property type="entry name" value="PPR"/>
    <property type="match status" value="4"/>
</dbReference>